<comment type="function">
    <text evidence="5">ATP-dependent carboxylate-amine ligase which exhibits weak glutamate--cysteine ligase activity.</text>
</comment>
<proteinExistence type="inferred from homology"/>
<dbReference type="EC" id="6.3.2.2" evidence="5"/>
<evidence type="ECO:0000256" key="1">
    <source>
        <dbReference type="ARBA" id="ARBA00022598"/>
    </source>
</evidence>
<accession>A0ABQ2KQR8</accession>
<gene>
    <name evidence="6" type="primary">ybdK</name>
    <name evidence="6" type="ORF">GCM10010968_26630</name>
</gene>
<dbReference type="Gene3D" id="3.30.590.20">
    <property type="match status" value="1"/>
</dbReference>
<dbReference type="Proteomes" id="UP000626982">
    <property type="component" value="Unassembled WGS sequence"/>
</dbReference>
<dbReference type="InterPro" id="IPR006336">
    <property type="entry name" value="GCS2"/>
</dbReference>
<dbReference type="InterPro" id="IPR011793">
    <property type="entry name" value="YbdK"/>
</dbReference>
<dbReference type="InterPro" id="IPR014746">
    <property type="entry name" value="Gln_synth/guanido_kin_cat_dom"/>
</dbReference>
<keyword evidence="7" id="KW-1185">Reference proteome</keyword>
<keyword evidence="2 5" id="KW-0547">Nucleotide-binding</keyword>
<keyword evidence="3 5" id="KW-0067">ATP-binding</keyword>
<dbReference type="GO" id="GO:0016874">
    <property type="term" value="F:ligase activity"/>
    <property type="evidence" value="ECO:0007669"/>
    <property type="project" value="UniProtKB-KW"/>
</dbReference>
<reference evidence="7" key="1">
    <citation type="journal article" date="2019" name="Int. J. Syst. Evol. Microbiol.">
        <title>The Global Catalogue of Microorganisms (GCM) 10K type strain sequencing project: providing services to taxonomists for standard genome sequencing and annotation.</title>
        <authorList>
            <consortium name="The Broad Institute Genomics Platform"/>
            <consortium name="The Broad Institute Genome Sequencing Center for Infectious Disease"/>
            <person name="Wu L."/>
            <person name="Ma J."/>
        </authorList>
    </citation>
    <scope>NUCLEOTIDE SEQUENCE [LARGE SCALE GENOMIC DNA]</scope>
    <source>
        <strain evidence="7">CGMCC 1.6960</strain>
    </source>
</reference>
<keyword evidence="1 5" id="KW-0436">Ligase</keyword>
<evidence type="ECO:0000256" key="3">
    <source>
        <dbReference type="ARBA" id="ARBA00022840"/>
    </source>
</evidence>
<evidence type="ECO:0000313" key="7">
    <source>
        <dbReference type="Proteomes" id="UP000626982"/>
    </source>
</evidence>
<protein>
    <recommendedName>
        <fullName evidence="5">Putative glutamate--cysteine ligase 2</fullName>
        <ecNumber evidence="5">6.3.2.2</ecNumber>
    </recommendedName>
    <alternativeName>
        <fullName evidence="5">Gamma-glutamylcysteine synthetase 2</fullName>
        <shortName evidence="5">GCS 2</shortName>
        <shortName evidence="5">Gamma-GCS 2</shortName>
    </alternativeName>
</protein>
<name>A0ABQ2KQR8_9MICO</name>
<dbReference type="PANTHER" id="PTHR36510">
    <property type="entry name" value="GLUTAMATE--CYSTEINE LIGASE 2-RELATED"/>
    <property type="match status" value="1"/>
</dbReference>
<dbReference type="InterPro" id="IPR050141">
    <property type="entry name" value="GCL_type2/YbdK_subfam"/>
</dbReference>
<comment type="similarity">
    <text evidence="5">Belongs to the glutamate--cysteine ligase type 2 family. YbdK subfamily.</text>
</comment>
<sequence>MVQHLVTAQRSFGIEEEVMLLDPETLAPVDVADEVIAELDGAPGDASVGWIGHEFLRAQVEFSSPVLADGDAAARVVGAFRAALAGAADRRGLVAASIGAPVGAGVSRVAEGDRYERFCDELGAIAADHRIMGLHVHVGVASREEGVVAMRGLRPWLAPLLALTANSPCFAGHDTGFASWRTIVGRRFTTASVPPDFLDAADYDERIRALVGLGTTLDLGSIAWMMRLAERYPTLELRLFDAQLRGGEAVAAALLSRALVDAAAAGLLPHAPAAARPELVDAAVWHAARHGLDDGLLHPETGELAPAWTVVERMLAHAAPALEASGDRALVDGAVARIRREGTGAERQRAALSEGDGALRRLLRTSFAA</sequence>
<evidence type="ECO:0000256" key="2">
    <source>
        <dbReference type="ARBA" id="ARBA00022741"/>
    </source>
</evidence>
<evidence type="ECO:0000256" key="5">
    <source>
        <dbReference type="HAMAP-Rule" id="MF_01609"/>
    </source>
</evidence>
<dbReference type="PANTHER" id="PTHR36510:SF1">
    <property type="entry name" value="GLUTAMATE--CYSTEINE LIGASE 2-RELATED"/>
    <property type="match status" value="1"/>
</dbReference>
<dbReference type="NCBIfam" id="TIGR02050">
    <property type="entry name" value="gshA_cyan_rel"/>
    <property type="match status" value="1"/>
</dbReference>
<organism evidence="6 7">
    <name type="scientific">Agrococcus terreus</name>
    <dbReference type="NCBI Taxonomy" id="574649"/>
    <lineage>
        <taxon>Bacteria</taxon>
        <taxon>Bacillati</taxon>
        <taxon>Actinomycetota</taxon>
        <taxon>Actinomycetes</taxon>
        <taxon>Micrococcales</taxon>
        <taxon>Microbacteriaceae</taxon>
        <taxon>Agrococcus</taxon>
    </lineage>
</organism>
<comment type="caution">
    <text evidence="6">The sequence shown here is derived from an EMBL/GenBank/DDBJ whole genome shotgun (WGS) entry which is preliminary data.</text>
</comment>
<evidence type="ECO:0000313" key="6">
    <source>
        <dbReference type="EMBL" id="GGN89689.1"/>
    </source>
</evidence>
<dbReference type="HAMAP" id="MF_01609">
    <property type="entry name" value="Glu_cys_ligase_2"/>
    <property type="match status" value="1"/>
</dbReference>
<dbReference type="SUPFAM" id="SSF55931">
    <property type="entry name" value="Glutamine synthetase/guanido kinase"/>
    <property type="match status" value="1"/>
</dbReference>
<dbReference type="Pfam" id="PF04107">
    <property type="entry name" value="GCS2"/>
    <property type="match status" value="1"/>
</dbReference>
<comment type="catalytic activity">
    <reaction evidence="4 5">
        <text>L-cysteine + L-glutamate + ATP = gamma-L-glutamyl-L-cysteine + ADP + phosphate + H(+)</text>
        <dbReference type="Rhea" id="RHEA:13285"/>
        <dbReference type="ChEBI" id="CHEBI:15378"/>
        <dbReference type="ChEBI" id="CHEBI:29985"/>
        <dbReference type="ChEBI" id="CHEBI:30616"/>
        <dbReference type="ChEBI" id="CHEBI:35235"/>
        <dbReference type="ChEBI" id="CHEBI:43474"/>
        <dbReference type="ChEBI" id="CHEBI:58173"/>
        <dbReference type="ChEBI" id="CHEBI:456216"/>
        <dbReference type="EC" id="6.3.2.2"/>
    </reaction>
</comment>
<dbReference type="EMBL" id="BMLM01000002">
    <property type="protein sequence ID" value="GGN89689.1"/>
    <property type="molecule type" value="Genomic_DNA"/>
</dbReference>
<evidence type="ECO:0000256" key="4">
    <source>
        <dbReference type="ARBA" id="ARBA00048819"/>
    </source>
</evidence>